<sequence length="198" mass="22648">MTRQVECWFDFGSNYSYIAISRITPLARDARVDIVWRPFLLGPVFKRLGWDTSPFVLQKEKGEYAFMDTARACARYGVPWRRPTTFPRAAVHTMRVAAAFAEQPWVGDYCRRVMQLNFAEDKDINTDEVAAQVLDELGLDGRKHVQEAQAEARKARLRAFSEEAIRRKIFGAPTFFVGDEMFWGNDRLEDALAKASAG</sequence>
<accession>A0A150QAM3</accession>
<feature type="active site" description="Nucleophile" evidence="2">
    <location>
        <position position="13"/>
    </location>
</feature>
<dbReference type="OrthoDB" id="5244108at2"/>
<dbReference type="AlphaFoldDB" id="A0A150QAM3"/>
<evidence type="ECO:0000313" key="5">
    <source>
        <dbReference type="Proteomes" id="UP000075260"/>
    </source>
</evidence>
<dbReference type="GO" id="GO:0018845">
    <property type="term" value="F:2-hydroxychromene-2-carboxylate isomerase activity"/>
    <property type="evidence" value="ECO:0007669"/>
    <property type="project" value="UniProtKB-UniRule"/>
</dbReference>
<dbReference type="GO" id="GO:0004602">
    <property type="term" value="F:glutathione peroxidase activity"/>
    <property type="evidence" value="ECO:0007669"/>
    <property type="project" value="TreeGrafter"/>
</dbReference>
<dbReference type="PANTHER" id="PTHR42943">
    <property type="entry name" value="GLUTATHIONE S-TRANSFERASE KAPPA"/>
    <property type="match status" value="1"/>
</dbReference>
<evidence type="ECO:0000256" key="1">
    <source>
        <dbReference type="PIRNR" id="PIRNR006386"/>
    </source>
</evidence>
<comment type="catalytic activity">
    <reaction evidence="1">
        <text>2-hydroxychromene-2-carboxylate = (3E)-4-(2-hydroxyphenyl)-2-oxobut-3-enoate</text>
        <dbReference type="Rhea" id="RHEA:27401"/>
        <dbReference type="ChEBI" id="CHEBI:59350"/>
        <dbReference type="ChEBI" id="CHEBI:59353"/>
        <dbReference type="EC" id="5.99.1.4"/>
    </reaction>
</comment>
<dbReference type="InterPro" id="IPR014440">
    <property type="entry name" value="HCCAis_GSTk"/>
</dbReference>
<dbReference type="Pfam" id="PF01323">
    <property type="entry name" value="DSBA"/>
    <property type="match status" value="1"/>
</dbReference>
<organism evidence="4 5">
    <name type="scientific">Sorangium cellulosum</name>
    <name type="common">Polyangium cellulosum</name>
    <dbReference type="NCBI Taxonomy" id="56"/>
    <lineage>
        <taxon>Bacteria</taxon>
        <taxon>Pseudomonadati</taxon>
        <taxon>Myxococcota</taxon>
        <taxon>Polyangia</taxon>
        <taxon>Polyangiales</taxon>
        <taxon>Polyangiaceae</taxon>
        <taxon>Sorangium</taxon>
    </lineage>
</organism>
<comment type="caution">
    <text evidence="4">The sequence shown here is derived from an EMBL/GenBank/DDBJ whole genome shotgun (WGS) entry which is preliminary data.</text>
</comment>
<dbReference type="GO" id="GO:0006749">
    <property type="term" value="P:glutathione metabolic process"/>
    <property type="evidence" value="ECO:0007669"/>
    <property type="project" value="TreeGrafter"/>
</dbReference>
<dbReference type="InterPro" id="IPR036249">
    <property type="entry name" value="Thioredoxin-like_sf"/>
</dbReference>
<dbReference type="Proteomes" id="UP000075260">
    <property type="component" value="Unassembled WGS sequence"/>
</dbReference>
<protein>
    <recommendedName>
        <fullName evidence="1">2-hydroxychromene-2-carboxylate isomerase</fullName>
        <ecNumber evidence="1">5.99.1.4</ecNumber>
    </recommendedName>
</protein>
<dbReference type="InterPro" id="IPR044087">
    <property type="entry name" value="NahD-like"/>
</dbReference>
<name>A0A150QAM3_SORCE</name>
<dbReference type="GO" id="GO:0004364">
    <property type="term" value="F:glutathione transferase activity"/>
    <property type="evidence" value="ECO:0007669"/>
    <property type="project" value="TreeGrafter"/>
</dbReference>
<dbReference type="PANTHER" id="PTHR42943:SF2">
    <property type="entry name" value="GLUTATHIONE S-TRANSFERASE KAPPA 1"/>
    <property type="match status" value="1"/>
</dbReference>
<dbReference type="EMBL" id="JEMA01000862">
    <property type="protein sequence ID" value="KYF65044.1"/>
    <property type="molecule type" value="Genomic_DNA"/>
</dbReference>
<dbReference type="Gene3D" id="3.40.30.10">
    <property type="entry name" value="Glutaredoxin"/>
    <property type="match status" value="1"/>
</dbReference>
<feature type="domain" description="DSBA-like thioredoxin" evidence="3">
    <location>
        <begin position="4"/>
        <end position="190"/>
    </location>
</feature>
<dbReference type="InterPro" id="IPR001853">
    <property type="entry name" value="DSBA-like_thioredoxin_dom"/>
</dbReference>
<evidence type="ECO:0000259" key="3">
    <source>
        <dbReference type="Pfam" id="PF01323"/>
    </source>
</evidence>
<keyword evidence="1" id="KW-0413">Isomerase</keyword>
<dbReference type="InterPro" id="IPR051924">
    <property type="entry name" value="GST_Kappa/NadH"/>
</dbReference>
<comment type="similarity">
    <text evidence="1">Belongs to the GST superfamily. NadH family.</text>
</comment>
<reference evidence="4 5" key="1">
    <citation type="submission" date="2014-02" db="EMBL/GenBank/DDBJ databases">
        <title>The small core and large imbalanced accessory genome model reveals a collaborative survival strategy of Sorangium cellulosum strains in nature.</title>
        <authorList>
            <person name="Han K."/>
            <person name="Peng R."/>
            <person name="Blom J."/>
            <person name="Li Y.-Z."/>
        </authorList>
    </citation>
    <scope>NUCLEOTIDE SEQUENCE [LARGE SCALE GENOMIC DNA]</scope>
    <source>
        <strain evidence="4 5">So0008-312</strain>
    </source>
</reference>
<gene>
    <name evidence="4" type="ORF">BE15_28915</name>
</gene>
<dbReference type="PIRSF" id="PIRSF006386">
    <property type="entry name" value="HCCAis_GSTk"/>
    <property type="match status" value="1"/>
</dbReference>
<dbReference type="GO" id="GO:1901170">
    <property type="term" value="P:naphthalene catabolic process"/>
    <property type="evidence" value="ECO:0007669"/>
    <property type="project" value="InterPro"/>
</dbReference>
<dbReference type="CDD" id="cd03022">
    <property type="entry name" value="DsbA_HCCA_Iso"/>
    <property type="match status" value="1"/>
</dbReference>
<dbReference type="RefSeq" id="WP_061611365.1">
    <property type="nucleotide sequence ID" value="NZ_JEMA01000862.1"/>
</dbReference>
<proteinExistence type="inferred from homology"/>
<dbReference type="EC" id="5.99.1.4" evidence="1"/>
<evidence type="ECO:0000313" key="4">
    <source>
        <dbReference type="EMBL" id="KYF65044.1"/>
    </source>
</evidence>
<dbReference type="SUPFAM" id="SSF52833">
    <property type="entry name" value="Thioredoxin-like"/>
    <property type="match status" value="1"/>
</dbReference>
<evidence type="ECO:0000256" key="2">
    <source>
        <dbReference type="PIRSR" id="PIRSR006386-1"/>
    </source>
</evidence>